<reference evidence="2 3" key="1">
    <citation type="submission" date="2019-10" db="EMBL/GenBank/DDBJ databases">
        <title>Dictyobacter vulcani sp. nov., within the class Ktedonobacteria, isolated from soil of volcanic Mt. Zao.</title>
        <authorList>
            <person name="Zheng Y."/>
            <person name="Wang C.M."/>
            <person name="Sakai Y."/>
            <person name="Abe K."/>
            <person name="Yokota A."/>
            <person name="Yabe S."/>
        </authorList>
    </citation>
    <scope>NUCLEOTIDE SEQUENCE [LARGE SCALE GENOMIC DNA]</scope>
    <source>
        <strain evidence="2 3">W12</strain>
    </source>
</reference>
<gene>
    <name evidence="2" type="ORF">KDW_02180</name>
</gene>
<evidence type="ECO:0000259" key="1">
    <source>
        <dbReference type="Pfam" id="PF24463"/>
    </source>
</evidence>
<comment type="caution">
    <text evidence="2">The sequence shown here is derived from an EMBL/GenBank/DDBJ whole genome shotgun (WGS) entry which is preliminary data.</text>
</comment>
<dbReference type="Proteomes" id="UP000326912">
    <property type="component" value="Unassembled WGS sequence"/>
</dbReference>
<accession>A0A5J4KLJ2</accession>
<evidence type="ECO:0000313" key="3">
    <source>
        <dbReference type="Proteomes" id="UP000326912"/>
    </source>
</evidence>
<evidence type="ECO:0000313" key="2">
    <source>
        <dbReference type="EMBL" id="GER86056.1"/>
    </source>
</evidence>
<dbReference type="AlphaFoldDB" id="A0A5J4KLJ2"/>
<name>A0A5J4KLJ2_9CHLR</name>
<protein>
    <recommendedName>
        <fullName evidence="1">DUF7577 domain-containing protein</fullName>
    </recommendedName>
</protein>
<dbReference type="EMBL" id="BKZW01000001">
    <property type="protein sequence ID" value="GER86056.1"/>
    <property type="molecule type" value="Genomic_DNA"/>
</dbReference>
<proteinExistence type="predicted"/>
<sequence length="194" mass="20327">MRVATLQTSEIQCPQCGRHNAANMRFCGGCGSQLGNQMGSPVSSPAYQQPPSPYVQPQYSQPGYSQPMLGQQPMVLRCPTCMALAPVGSAQCVSCRTNLAGVVPMPANISMQQGQQGGMGGFLQGNGGKYAMGALGGAAAILGGEMLMHGVENQIENRVEDNLGFGGQRHHHRRDQDDGLLGGLGRLADDIGLI</sequence>
<dbReference type="Pfam" id="PF24463">
    <property type="entry name" value="DUF7577"/>
    <property type="match status" value="1"/>
</dbReference>
<dbReference type="InterPro" id="IPR055999">
    <property type="entry name" value="DUF7577"/>
</dbReference>
<feature type="domain" description="DUF7577" evidence="1">
    <location>
        <begin position="11"/>
        <end position="34"/>
    </location>
</feature>
<organism evidence="2 3">
    <name type="scientific">Dictyobacter vulcani</name>
    <dbReference type="NCBI Taxonomy" id="2607529"/>
    <lineage>
        <taxon>Bacteria</taxon>
        <taxon>Bacillati</taxon>
        <taxon>Chloroflexota</taxon>
        <taxon>Ktedonobacteria</taxon>
        <taxon>Ktedonobacterales</taxon>
        <taxon>Dictyobacteraceae</taxon>
        <taxon>Dictyobacter</taxon>
    </lineage>
</organism>
<keyword evidence="3" id="KW-1185">Reference proteome</keyword>